<dbReference type="EMBL" id="CAKKNE010000004">
    <property type="protein sequence ID" value="CAH0374788.1"/>
    <property type="molecule type" value="Genomic_DNA"/>
</dbReference>
<dbReference type="Gene3D" id="3.40.50.300">
    <property type="entry name" value="P-loop containing nucleotide triphosphate hydrolases"/>
    <property type="match status" value="2"/>
</dbReference>
<evidence type="ECO:0000259" key="2">
    <source>
        <dbReference type="SMART" id="SM00072"/>
    </source>
</evidence>
<keyword evidence="1" id="KW-0808">Transferase</keyword>
<feature type="domain" description="Guanylate kinase/L-type calcium channel beta subunit" evidence="2">
    <location>
        <begin position="3"/>
        <end position="183"/>
    </location>
</feature>
<dbReference type="GO" id="GO:0006015">
    <property type="term" value="P:5-phosphoribose 1-diphosphate biosynthetic process"/>
    <property type="evidence" value="ECO:0007669"/>
    <property type="project" value="TreeGrafter"/>
</dbReference>
<dbReference type="SMART" id="SM00072">
    <property type="entry name" value="GuKc"/>
    <property type="match status" value="1"/>
</dbReference>
<dbReference type="EMBL" id="HBIW01021739">
    <property type="protein sequence ID" value="CAE0703303.1"/>
    <property type="molecule type" value="Transcribed_RNA"/>
</dbReference>
<proteinExistence type="predicted"/>
<dbReference type="SUPFAM" id="SSF52540">
    <property type="entry name" value="P-loop containing nucleoside triphosphate hydrolases"/>
    <property type="match status" value="2"/>
</dbReference>
<keyword evidence="5" id="KW-1185">Reference proteome</keyword>
<sequence>MPRPKIFLVGGPSGAGKDALLAGAREKAADVAFVVRDVTRAADQCSALERSVSSDEFATGEYALRWSAHGTTDYGIPAKALEEVLAAGRTIVLNVSRGTFAEARDKYADRADVYVLLVTASREALRERLTARARDGDDAEARLQRATAYAPPDARFWPVVRITNDKSLAEGVDRFVAALRRPEEYCVPVLGLVGCSASGKSTLCAELPAAAVIAADDFYLPRDACPRFDLAADIRWPAGVPDAFQVRGNADLNHPDSVDWAACADAVDAAVEAVVDAGGGGVVVVEGLLLLGAGAERVRDRCSTLILLDDGYDDPAKQEVLWRRKWTRSGHLGKKSYQDRGVTADEYAAYWGDYVSARWKEHGLERIEAVSGRIHRVDAHADDRSAQVERILRALAPS</sequence>
<evidence type="ECO:0000313" key="5">
    <source>
        <dbReference type="Proteomes" id="UP000789595"/>
    </source>
</evidence>
<dbReference type="Proteomes" id="UP000789595">
    <property type="component" value="Unassembled WGS sequence"/>
</dbReference>
<dbReference type="Pfam" id="PF13671">
    <property type="entry name" value="AAA_33"/>
    <property type="match status" value="1"/>
</dbReference>
<protein>
    <recommendedName>
        <fullName evidence="2">Guanylate kinase/L-type calcium channel beta subunit domain-containing protein</fullName>
    </recommendedName>
</protein>
<dbReference type="InterPro" id="IPR027417">
    <property type="entry name" value="P-loop_NTPase"/>
</dbReference>
<gene>
    <name evidence="3" type="ORF">PCAL00307_LOCUS18750</name>
    <name evidence="4" type="ORF">PECAL_4P20900</name>
</gene>
<name>A0A7S4A4I8_9STRA</name>
<reference evidence="3" key="1">
    <citation type="submission" date="2021-01" db="EMBL/GenBank/DDBJ databases">
        <authorList>
            <person name="Corre E."/>
            <person name="Pelletier E."/>
            <person name="Niang G."/>
            <person name="Scheremetjew M."/>
            <person name="Finn R."/>
            <person name="Kale V."/>
            <person name="Holt S."/>
            <person name="Cochrane G."/>
            <person name="Meng A."/>
            <person name="Brown T."/>
            <person name="Cohen L."/>
        </authorList>
    </citation>
    <scope>NUCLEOTIDE SEQUENCE</scope>
    <source>
        <strain evidence="3">CCMP1756</strain>
    </source>
</reference>
<dbReference type="GO" id="GO:0033863">
    <property type="term" value="F:ribose 1,5-bisphosphate phosphokinase activity"/>
    <property type="evidence" value="ECO:0007669"/>
    <property type="project" value="TreeGrafter"/>
</dbReference>
<evidence type="ECO:0000313" key="4">
    <source>
        <dbReference type="EMBL" id="CAH0374788.1"/>
    </source>
</evidence>
<dbReference type="OrthoDB" id="6334211at2759"/>
<organism evidence="3">
    <name type="scientific">Pelagomonas calceolata</name>
    <dbReference type="NCBI Taxonomy" id="35677"/>
    <lineage>
        <taxon>Eukaryota</taxon>
        <taxon>Sar</taxon>
        <taxon>Stramenopiles</taxon>
        <taxon>Ochrophyta</taxon>
        <taxon>Pelagophyceae</taxon>
        <taxon>Pelagomonadales</taxon>
        <taxon>Pelagomonadaceae</taxon>
        <taxon>Pelagomonas</taxon>
    </lineage>
</organism>
<accession>A0A7S4A4I8</accession>
<dbReference type="GO" id="GO:0005829">
    <property type="term" value="C:cytosol"/>
    <property type="evidence" value="ECO:0007669"/>
    <property type="project" value="TreeGrafter"/>
</dbReference>
<dbReference type="PANTHER" id="PTHR23117:SF8">
    <property type="entry name" value="RIBOSE 1,5-BISPHOSPHATE PHOSPHOKINASE PHNN"/>
    <property type="match status" value="1"/>
</dbReference>
<dbReference type="InterPro" id="IPR008145">
    <property type="entry name" value="GK/Ca_channel_bsu"/>
</dbReference>
<dbReference type="PANTHER" id="PTHR23117">
    <property type="entry name" value="GUANYLATE KINASE-RELATED"/>
    <property type="match status" value="1"/>
</dbReference>
<dbReference type="AlphaFoldDB" id="A0A7S4A4I8"/>
<evidence type="ECO:0000256" key="1">
    <source>
        <dbReference type="ARBA" id="ARBA00022679"/>
    </source>
</evidence>
<evidence type="ECO:0000313" key="3">
    <source>
        <dbReference type="EMBL" id="CAE0703303.1"/>
    </source>
</evidence>
<reference evidence="4" key="2">
    <citation type="submission" date="2021-11" db="EMBL/GenBank/DDBJ databases">
        <authorList>
            <consortium name="Genoscope - CEA"/>
            <person name="William W."/>
        </authorList>
    </citation>
    <scope>NUCLEOTIDE SEQUENCE</scope>
</reference>